<dbReference type="Gene3D" id="1.20.1250.20">
    <property type="entry name" value="MFS general substrate transporter like domains"/>
    <property type="match status" value="1"/>
</dbReference>
<dbReference type="GO" id="GO:0005886">
    <property type="term" value="C:plasma membrane"/>
    <property type="evidence" value="ECO:0007669"/>
    <property type="project" value="UniProtKB-SubCell"/>
</dbReference>
<dbReference type="PROSITE" id="PS50850">
    <property type="entry name" value="MFS"/>
    <property type="match status" value="1"/>
</dbReference>
<feature type="transmembrane region" description="Helical" evidence="8">
    <location>
        <begin position="313"/>
        <end position="336"/>
    </location>
</feature>
<dbReference type="AlphaFoldDB" id="A0A7V7RLQ6"/>
<feature type="domain" description="Major facilitator superfamily (MFS) profile" evidence="9">
    <location>
        <begin position="14"/>
        <end position="399"/>
    </location>
</feature>
<evidence type="ECO:0000256" key="1">
    <source>
        <dbReference type="ARBA" id="ARBA00004651"/>
    </source>
</evidence>
<keyword evidence="11" id="KW-1185">Reference proteome</keyword>
<sequence length="406" mass="44725">MELKSQRVERGSFLYKRINLAFFIAGFNTFAILYCVQPLLPNFASQFNITPAISSLSLSLATFFLAVSMIFFGILSDRSGRVKLMNISLIISAIICFFIPFSSNIYWILGLRAIQGIALAGLPSIAMAYLSEEIGTKSLAPAMGLYISGNALGSTFGRFITGMVAEQTNWQIAILVVGVISLIASILFTRMVPESQNFVPDTTTFKFTQITKSMFYTLSQYRLMCLFLIGFILLGTNVALFNYMSFTLLDSPYFVPESLISLIFLLYFVGMFSSVGADKVIRLFGRKSAIFISLTLILIGITLTLVPNIPVKLIGTAISVYGFFSSHSISSSWIGLITTKSKAQASSFYLFFYYLGSSVVGTIGGLIWSENGWPGVVMMNMILIFIALILAVILTKNEMKDNTLAN</sequence>
<evidence type="ECO:0000256" key="6">
    <source>
        <dbReference type="ARBA" id="ARBA00022989"/>
    </source>
</evidence>
<dbReference type="RefSeq" id="WP_151574082.1">
    <property type="nucleotide sequence ID" value="NZ_WBOT01000003.1"/>
</dbReference>
<feature type="transmembrane region" description="Helical" evidence="8">
    <location>
        <begin position="170"/>
        <end position="188"/>
    </location>
</feature>
<reference evidence="10 11" key="1">
    <citation type="journal article" date="2014" name="Arch. Microbiol.">
        <title>Bacillus mesophilum sp. nov., strain IITR-54T, a novel 4-chlorobiphenyl dechlorinating bacterium.</title>
        <authorList>
            <person name="Manickam N."/>
            <person name="Singh N.K."/>
            <person name="Bajaj A."/>
            <person name="Kumar R.M."/>
            <person name="Kaur G."/>
            <person name="Kaur N."/>
            <person name="Bala M."/>
            <person name="Kumar A."/>
            <person name="Mayilraj S."/>
        </authorList>
    </citation>
    <scope>NUCLEOTIDE SEQUENCE [LARGE SCALE GENOMIC DNA]</scope>
    <source>
        <strain evidence="10 11">IITR-54</strain>
    </source>
</reference>
<evidence type="ECO:0000256" key="8">
    <source>
        <dbReference type="SAM" id="Phobius"/>
    </source>
</evidence>
<dbReference type="Proteomes" id="UP000441354">
    <property type="component" value="Unassembled WGS sequence"/>
</dbReference>
<evidence type="ECO:0000313" key="10">
    <source>
        <dbReference type="EMBL" id="KAB2332774.1"/>
    </source>
</evidence>
<organism evidence="10 11">
    <name type="scientific">Bacillus mesophilum</name>
    <dbReference type="NCBI Taxonomy" id="1071718"/>
    <lineage>
        <taxon>Bacteria</taxon>
        <taxon>Bacillati</taxon>
        <taxon>Bacillota</taxon>
        <taxon>Bacilli</taxon>
        <taxon>Bacillales</taxon>
        <taxon>Bacillaceae</taxon>
        <taxon>Bacillus</taxon>
    </lineage>
</organism>
<dbReference type="PANTHER" id="PTHR43271">
    <property type="entry name" value="BLL2771 PROTEIN"/>
    <property type="match status" value="1"/>
</dbReference>
<keyword evidence="7 8" id="KW-0472">Membrane</keyword>
<feature type="transmembrane region" description="Helical" evidence="8">
    <location>
        <begin position="113"/>
        <end position="131"/>
    </location>
</feature>
<feature type="transmembrane region" description="Helical" evidence="8">
    <location>
        <begin position="258"/>
        <end position="277"/>
    </location>
</feature>
<dbReference type="InterPro" id="IPR036259">
    <property type="entry name" value="MFS_trans_sf"/>
</dbReference>
<keyword evidence="5 8" id="KW-0812">Transmembrane</keyword>
<feature type="transmembrane region" description="Helical" evidence="8">
    <location>
        <begin position="289"/>
        <end position="307"/>
    </location>
</feature>
<evidence type="ECO:0000256" key="7">
    <source>
        <dbReference type="ARBA" id="ARBA00023136"/>
    </source>
</evidence>
<feature type="transmembrane region" description="Helical" evidence="8">
    <location>
        <begin position="20"/>
        <end position="40"/>
    </location>
</feature>
<dbReference type="OrthoDB" id="63984at2"/>
<evidence type="ECO:0000256" key="4">
    <source>
        <dbReference type="ARBA" id="ARBA00022475"/>
    </source>
</evidence>
<dbReference type="InterPro" id="IPR020846">
    <property type="entry name" value="MFS_dom"/>
</dbReference>
<keyword evidence="4" id="KW-1003">Cell membrane</keyword>
<evidence type="ECO:0000256" key="2">
    <source>
        <dbReference type="ARBA" id="ARBA00008335"/>
    </source>
</evidence>
<feature type="transmembrane region" description="Helical" evidence="8">
    <location>
        <begin position="52"/>
        <end position="75"/>
    </location>
</feature>
<dbReference type="InterPro" id="IPR011701">
    <property type="entry name" value="MFS"/>
</dbReference>
<dbReference type="GO" id="GO:0022857">
    <property type="term" value="F:transmembrane transporter activity"/>
    <property type="evidence" value="ECO:0007669"/>
    <property type="project" value="InterPro"/>
</dbReference>
<dbReference type="CDD" id="cd17324">
    <property type="entry name" value="MFS_NepI_like"/>
    <property type="match status" value="1"/>
</dbReference>
<dbReference type="PANTHER" id="PTHR43271:SF1">
    <property type="entry name" value="INNER MEMBRANE TRANSPORT PROTEIN YNFM"/>
    <property type="match status" value="1"/>
</dbReference>
<dbReference type="SUPFAM" id="SSF103473">
    <property type="entry name" value="MFS general substrate transporter"/>
    <property type="match status" value="1"/>
</dbReference>
<protein>
    <submittedName>
        <fullName evidence="10">MFS transporter</fullName>
    </submittedName>
</protein>
<feature type="transmembrane region" description="Helical" evidence="8">
    <location>
        <begin position="87"/>
        <end position="107"/>
    </location>
</feature>
<feature type="transmembrane region" description="Helical" evidence="8">
    <location>
        <begin position="223"/>
        <end position="246"/>
    </location>
</feature>
<evidence type="ECO:0000313" key="11">
    <source>
        <dbReference type="Proteomes" id="UP000441354"/>
    </source>
</evidence>
<comment type="subcellular location">
    <subcellularLocation>
        <location evidence="1">Cell membrane</location>
        <topology evidence="1">Multi-pass membrane protein</topology>
    </subcellularLocation>
</comment>
<comment type="caution">
    <text evidence="10">The sequence shown here is derived from an EMBL/GenBank/DDBJ whole genome shotgun (WGS) entry which is preliminary data.</text>
</comment>
<keyword evidence="3" id="KW-0813">Transport</keyword>
<feature type="transmembrane region" description="Helical" evidence="8">
    <location>
        <begin position="375"/>
        <end position="394"/>
    </location>
</feature>
<dbReference type="Pfam" id="PF07690">
    <property type="entry name" value="MFS_1"/>
    <property type="match status" value="1"/>
</dbReference>
<evidence type="ECO:0000256" key="5">
    <source>
        <dbReference type="ARBA" id="ARBA00022692"/>
    </source>
</evidence>
<gene>
    <name evidence="10" type="ORF">F7732_11865</name>
</gene>
<proteinExistence type="inferred from homology"/>
<accession>A0A7V7RLQ6</accession>
<name>A0A7V7RLQ6_9BACI</name>
<feature type="transmembrane region" description="Helical" evidence="8">
    <location>
        <begin position="143"/>
        <end position="164"/>
    </location>
</feature>
<dbReference type="EMBL" id="WBOT01000003">
    <property type="protein sequence ID" value="KAB2332774.1"/>
    <property type="molecule type" value="Genomic_DNA"/>
</dbReference>
<evidence type="ECO:0000256" key="3">
    <source>
        <dbReference type="ARBA" id="ARBA00022448"/>
    </source>
</evidence>
<feature type="transmembrane region" description="Helical" evidence="8">
    <location>
        <begin position="348"/>
        <end position="369"/>
    </location>
</feature>
<keyword evidence="6 8" id="KW-1133">Transmembrane helix</keyword>
<comment type="similarity">
    <text evidence="2">Belongs to the major facilitator superfamily.</text>
</comment>
<evidence type="ECO:0000259" key="9">
    <source>
        <dbReference type="PROSITE" id="PS50850"/>
    </source>
</evidence>